<keyword evidence="1" id="KW-0472">Membrane</keyword>
<name>A0A238ZG52_9ACTN</name>
<keyword evidence="1" id="KW-1133">Transmembrane helix</keyword>
<protein>
    <submittedName>
        <fullName evidence="2">Uncharacterized protein</fullName>
    </submittedName>
</protein>
<keyword evidence="3" id="KW-1185">Reference proteome</keyword>
<reference evidence="2 3" key="1">
    <citation type="submission" date="2017-06" db="EMBL/GenBank/DDBJ databases">
        <authorList>
            <person name="Kim H.J."/>
            <person name="Triplett B.A."/>
        </authorList>
    </citation>
    <scope>NUCLEOTIDE SEQUENCE [LARGE SCALE GENOMIC DNA]</scope>
    <source>
        <strain evidence="2 3">CGMCC 4.1858</strain>
    </source>
</reference>
<dbReference type="EMBL" id="FZOF01000001">
    <property type="protein sequence ID" value="SNR81683.1"/>
    <property type="molecule type" value="Genomic_DNA"/>
</dbReference>
<sequence>MLGRLVGVFLGAIGLISLLLALLLLASARRDKAEGAFETAKTVRRNGFIALTLGGLLVGVDTALWVL</sequence>
<keyword evidence="1" id="KW-0812">Transmembrane</keyword>
<dbReference type="Proteomes" id="UP000198280">
    <property type="component" value="Unassembled WGS sequence"/>
</dbReference>
<evidence type="ECO:0000256" key="1">
    <source>
        <dbReference type="SAM" id="Phobius"/>
    </source>
</evidence>
<evidence type="ECO:0000313" key="2">
    <source>
        <dbReference type="EMBL" id="SNR81683.1"/>
    </source>
</evidence>
<feature type="transmembrane region" description="Helical" evidence="1">
    <location>
        <begin position="6"/>
        <end position="26"/>
    </location>
</feature>
<feature type="transmembrane region" description="Helical" evidence="1">
    <location>
        <begin position="47"/>
        <end position="66"/>
    </location>
</feature>
<dbReference type="AlphaFoldDB" id="A0A238ZG52"/>
<accession>A0A238ZG52</accession>
<organism evidence="2 3">
    <name type="scientific">Actinacidiphila glaucinigra</name>
    <dbReference type="NCBI Taxonomy" id="235986"/>
    <lineage>
        <taxon>Bacteria</taxon>
        <taxon>Bacillati</taxon>
        <taxon>Actinomycetota</taxon>
        <taxon>Actinomycetes</taxon>
        <taxon>Kitasatosporales</taxon>
        <taxon>Streptomycetaceae</taxon>
        <taxon>Actinacidiphila</taxon>
    </lineage>
</organism>
<proteinExistence type="predicted"/>
<gene>
    <name evidence="2" type="ORF">SAMN05216252_101211</name>
</gene>
<evidence type="ECO:0000313" key="3">
    <source>
        <dbReference type="Proteomes" id="UP000198280"/>
    </source>
</evidence>